<evidence type="ECO:0000256" key="3">
    <source>
        <dbReference type="SAM" id="MobiDB-lite"/>
    </source>
</evidence>
<dbReference type="Pfam" id="PF00011">
    <property type="entry name" value="HSP20"/>
    <property type="match status" value="2"/>
</dbReference>
<reference evidence="5 6" key="1">
    <citation type="journal article" date="2023" name="Sci. Data">
        <title>Genome assembly of the Korean intertidal mud-creeper Batillaria attramentaria.</title>
        <authorList>
            <person name="Patra A.K."/>
            <person name="Ho P.T."/>
            <person name="Jun S."/>
            <person name="Lee S.J."/>
            <person name="Kim Y."/>
            <person name="Won Y.J."/>
        </authorList>
    </citation>
    <scope>NUCLEOTIDE SEQUENCE [LARGE SCALE GENOMIC DNA]</scope>
    <source>
        <strain evidence="5">Wonlab-2016</strain>
    </source>
</reference>
<dbReference type="InterPro" id="IPR008978">
    <property type="entry name" value="HSP20-like_chaperone"/>
</dbReference>
<feature type="region of interest" description="Disordered" evidence="3">
    <location>
        <begin position="258"/>
        <end position="489"/>
    </location>
</feature>
<gene>
    <name evidence="5" type="ORF">BaRGS_00014458</name>
</gene>
<dbReference type="AlphaFoldDB" id="A0ABD0L4R2"/>
<feature type="compositionally biased region" description="Basic and acidic residues" evidence="3">
    <location>
        <begin position="127"/>
        <end position="139"/>
    </location>
</feature>
<keyword evidence="6" id="KW-1185">Reference proteome</keyword>
<feature type="compositionally biased region" description="Polar residues" evidence="3">
    <location>
        <begin position="444"/>
        <end position="457"/>
    </location>
</feature>
<dbReference type="PROSITE" id="PS01031">
    <property type="entry name" value="SHSP"/>
    <property type="match status" value="2"/>
</dbReference>
<dbReference type="InterPro" id="IPR001436">
    <property type="entry name" value="Alpha-crystallin/sHSP_animal"/>
</dbReference>
<dbReference type="CDD" id="cd00298">
    <property type="entry name" value="ACD_sHsps_p23-like"/>
    <property type="match status" value="1"/>
</dbReference>
<feature type="compositionally biased region" description="Basic and acidic residues" evidence="3">
    <location>
        <begin position="280"/>
        <end position="299"/>
    </location>
</feature>
<evidence type="ECO:0000256" key="2">
    <source>
        <dbReference type="RuleBase" id="RU003616"/>
    </source>
</evidence>
<evidence type="ECO:0000313" key="6">
    <source>
        <dbReference type="Proteomes" id="UP001519460"/>
    </source>
</evidence>
<accession>A0ABD0L4R2</accession>
<sequence>MMYYYSCGDRLPLRPPTYARRRVSLQPRRCYSSNALIEPLLSILLSEADRLTLGQTSRGVEDKSKARHPASNPGNSVTGDCQKAVHRRTKTTSQHRCCPYYKPGDRRCCEQDKTTACHGNVDKQPQNHEEVEVTKENKTTDNQGNADKRVPVQNHKVAEAKKENEHAAQHFWTERISCNGFRPKELRVRLKGGKLQVHAKRRSRHDGQTETYTFRRTIQLPSDVDGKELQCGFTTQPGSLVLHAPKLVIPDNKEAQNVLSSQQLQAEPAEKVANPAPSKVDPRADGEMPDAHGADERTAETPPAKRKPDVPEGDTTTKKLKLEIDEDVRNTGPDPAPSVAEPLPLLKEAGEEHRTEEMSTPAESIEDVPQTESTQEAAECVDDAVATDAEVQNILHSKDIADDTTVERAESPNADRPRTPTPFDDTTEESRPENDSTDSAAPRESTSAKDTVNTLSDTKPRSPTPEVPGTAPGDVNRHEESCNQATSSVLPAEKKPYSITVHVPDFLPEELHVTVQKSELTIAAERRIENGGFFGVEKFQRRLLLPAHIDPAKLECVARDDGTLTVTAV</sequence>
<feature type="region of interest" description="Disordered" evidence="3">
    <location>
        <begin position="56"/>
        <end position="86"/>
    </location>
</feature>
<protein>
    <recommendedName>
        <fullName evidence="4">SHSP domain-containing protein</fullName>
    </recommendedName>
</protein>
<dbReference type="EMBL" id="JACVVK020000084">
    <property type="protein sequence ID" value="KAK7494355.1"/>
    <property type="molecule type" value="Genomic_DNA"/>
</dbReference>
<dbReference type="Proteomes" id="UP001519460">
    <property type="component" value="Unassembled WGS sequence"/>
</dbReference>
<feature type="compositionally biased region" description="Basic and acidic residues" evidence="3">
    <location>
        <begin position="348"/>
        <end position="357"/>
    </location>
</feature>
<comment type="caution">
    <text evidence="5">The sequence shown here is derived from an EMBL/GenBank/DDBJ whole genome shotgun (WGS) entry which is preliminary data.</text>
</comment>
<feature type="region of interest" description="Disordered" evidence="3">
    <location>
        <begin position="127"/>
        <end position="147"/>
    </location>
</feature>
<feature type="compositionally biased region" description="Basic and acidic residues" evidence="3">
    <location>
        <begin position="396"/>
        <end position="418"/>
    </location>
</feature>
<dbReference type="InterPro" id="IPR002068">
    <property type="entry name" value="A-crystallin/Hsp20_dom"/>
</dbReference>
<dbReference type="CDD" id="cd06526">
    <property type="entry name" value="metazoan_ACD"/>
    <property type="match status" value="1"/>
</dbReference>
<dbReference type="Gene3D" id="2.60.40.790">
    <property type="match status" value="2"/>
</dbReference>
<evidence type="ECO:0000259" key="4">
    <source>
        <dbReference type="PROSITE" id="PS01031"/>
    </source>
</evidence>
<evidence type="ECO:0000313" key="5">
    <source>
        <dbReference type="EMBL" id="KAK7494355.1"/>
    </source>
</evidence>
<comment type="similarity">
    <text evidence="1 2">Belongs to the small heat shock protein (HSP20) family.</text>
</comment>
<evidence type="ECO:0000256" key="1">
    <source>
        <dbReference type="PROSITE-ProRule" id="PRU00285"/>
    </source>
</evidence>
<dbReference type="PANTHER" id="PTHR45640:SF26">
    <property type="entry name" value="RE23625P"/>
    <property type="match status" value="1"/>
</dbReference>
<name>A0ABD0L4R2_9CAEN</name>
<feature type="domain" description="SHSP" evidence="4">
    <location>
        <begin position="479"/>
        <end position="569"/>
    </location>
</feature>
<feature type="domain" description="SHSP" evidence="4">
    <location>
        <begin position="153"/>
        <end position="261"/>
    </location>
</feature>
<organism evidence="5 6">
    <name type="scientific">Batillaria attramentaria</name>
    <dbReference type="NCBI Taxonomy" id="370345"/>
    <lineage>
        <taxon>Eukaryota</taxon>
        <taxon>Metazoa</taxon>
        <taxon>Spiralia</taxon>
        <taxon>Lophotrochozoa</taxon>
        <taxon>Mollusca</taxon>
        <taxon>Gastropoda</taxon>
        <taxon>Caenogastropoda</taxon>
        <taxon>Sorbeoconcha</taxon>
        <taxon>Cerithioidea</taxon>
        <taxon>Batillariidae</taxon>
        <taxon>Batillaria</taxon>
    </lineage>
</organism>
<feature type="compositionally biased region" description="Basic and acidic residues" evidence="3">
    <location>
        <begin position="306"/>
        <end position="329"/>
    </location>
</feature>
<dbReference type="PANTHER" id="PTHR45640">
    <property type="entry name" value="HEAT SHOCK PROTEIN HSP-12.2-RELATED"/>
    <property type="match status" value="1"/>
</dbReference>
<dbReference type="SUPFAM" id="SSF49764">
    <property type="entry name" value="HSP20-like chaperones"/>
    <property type="match status" value="2"/>
</dbReference>
<proteinExistence type="inferred from homology"/>